<feature type="compositionally biased region" description="Low complexity" evidence="3">
    <location>
        <begin position="600"/>
        <end position="609"/>
    </location>
</feature>
<feature type="compositionally biased region" description="Low complexity" evidence="3">
    <location>
        <begin position="514"/>
        <end position="527"/>
    </location>
</feature>
<dbReference type="Pfam" id="PF22669">
    <property type="entry name" value="Exo_endo_phos2"/>
    <property type="match status" value="1"/>
</dbReference>
<evidence type="ECO:0000256" key="2">
    <source>
        <dbReference type="ARBA" id="ARBA00010768"/>
    </source>
</evidence>
<feature type="region of interest" description="Disordered" evidence="3">
    <location>
        <begin position="289"/>
        <end position="673"/>
    </location>
</feature>
<feature type="compositionally biased region" description="Pro residues" evidence="3">
    <location>
        <begin position="437"/>
        <end position="454"/>
    </location>
</feature>
<dbReference type="InterPro" id="IPR005123">
    <property type="entry name" value="Oxoglu/Fe-dep_dioxygenase_dom"/>
</dbReference>
<dbReference type="PANTHER" id="PTHR11200:SF300">
    <property type="entry name" value="TYPE II INOSITOL 1,4,5-TRISPHOSPHATE 5-PHOSPHATASE"/>
    <property type="match status" value="1"/>
</dbReference>
<dbReference type="InterPro" id="IPR037151">
    <property type="entry name" value="AlkB-like_sf"/>
</dbReference>
<dbReference type="InterPro" id="IPR015943">
    <property type="entry name" value="WD40/YVTN_repeat-like_dom_sf"/>
</dbReference>
<organism evidence="5">
    <name type="scientific">Dunaliella viridis</name>
    <dbReference type="NCBI Taxonomy" id="140095"/>
    <lineage>
        <taxon>Eukaryota</taxon>
        <taxon>Viridiplantae</taxon>
        <taxon>Chlorophyta</taxon>
        <taxon>core chlorophytes</taxon>
        <taxon>Chlorophyceae</taxon>
        <taxon>CS clade</taxon>
        <taxon>Chlamydomonadales</taxon>
        <taxon>Dunaliellaceae</taxon>
        <taxon>Dunaliella</taxon>
    </lineage>
</organism>
<feature type="compositionally biased region" description="Low complexity" evidence="3">
    <location>
        <begin position="455"/>
        <end position="503"/>
    </location>
</feature>
<dbReference type="InterPro" id="IPR000300">
    <property type="entry name" value="IPPc"/>
</dbReference>
<feature type="compositionally biased region" description="Pro residues" evidence="3">
    <location>
        <begin position="504"/>
        <end position="513"/>
    </location>
</feature>
<dbReference type="InterPro" id="IPR056454">
    <property type="entry name" value="Beta-prop_IP5PC_F"/>
</dbReference>
<feature type="region of interest" description="Disordered" evidence="3">
    <location>
        <begin position="2180"/>
        <end position="2229"/>
    </location>
</feature>
<feature type="region of interest" description="Disordered" evidence="3">
    <location>
        <begin position="2129"/>
        <end position="2154"/>
    </location>
</feature>
<feature type="region of interest" description="Disordered" evidence="3">
    <location>
        <begin position="1"/>
        <end position="109"/>
    </location>
</feature>
<dbReference type="GO" id="GO:0046856">
    <property type="term" value="P:phosphatidylinositol dephosphorylation"/>
    <property type="evidence" value="ECO:0007669"/>
    <property type="project" value="InterPro"/>
</dbReference>
<comment type="similarity">
    <text evidence="1">Belongs to the alkB family.</text>
</comment>
<dbReference type="InterPro" id="IPR001680">
    <property type="entry name" value="WD40_rpt"/>
</dbReference>
<dbReference type="EMBL" id="FJ168711">
    <property type="protein sequence ID" value="ACH87585.1"/>
    <property type="molecule type" value="Genomic_DNA"/>
</dbReference>
<dbReference type="InterPro" id="IPR036691">
    <property type="entry name" value="Endo/exonu/phosph_ase_sf"/>
</dbReference>
<dbReference type="InterPro" id="IPR027450">
    <property type="entry name" value="AlkB-like"/>
</dbReference>
<evidence type="ECO:0000256" key="1">
    <source>
        <dbReference type="ARBA" id="ARBA00007879"/>
    </source>
</evidence>
<dbReference type="Pfam" id="PF23754">
    <property type="entry name" value="Beta-prop_IP5PC_F"/>
    <property type="match status" value="2"/>
</dbReference>
<accession>C8XTB3</accession>
<dbReference type="SMART" id="SM00128">
    <property type="entry name" value="IPPc"/>
    <property type="match status" value="1"/>
</dbReference>
<dbReference type="SUPFAM" id="SSF51197">
    <property type="entry name" value="Clavaminate synthase-like"/>
    <property type="match status" value="1"/>
</dbReference>
<dbReference type="Gene3D" id="2.130.10.10">
    <property type="entry name" value="YVTN repeat-like/Quinoprotein amine dehydrogenase"/>
    <property type="match status" value="2"/>
</dbReference>
<dbReference type="InterPro" id="IPR036322">
    <property type="entry name" value="WD40_repeat_dom_sf"/>
</dbReference>
<dbReference type="Pfam" id="PF13532">
    <property type="entry name" value="2OG-FeII_Oxy_2"/>
    <property type="match status" value="1"/>
</dbReference>
<sequence length="2229" mass="240237">MSTEQNPFTADEQPLQCSANPFEDADTQHSMLHTAASVGSGGNPFATEDDTPPPSHIQTHSFDPFATAGQQASTGSTATPSASAAAAGPGSTGSISAAEAWGTDAPSQGLHQNLESLLKASHQGLHGQGWASSEEATELAKIRRQRENWEGLVAPKPQHCTPEGGEARSSMEGGSRSQRTVPLQKCTSLELRMAAAEAVHVARTASPAHECLYGRQHSRPTSNSPKLSFLGQDAGLPQASLAAAFQLGSSPGAEGLGASDAGRSSLELRMAAAEAMAVTQRAAWEQQQQQQQQQEVQEQERQRRDALYSSHPCAQSPPRWPARAAPPPPVQVTPGMLPQQAPVTSPLSAAPAAQPKRAPPAVPAPPPPAPTAAAGKAAQQQATQQATHQAPPNNAFGGTASSGRHTQQAAAQHAVAQQAAQQAAQQEWPSDASPFAEPAPLPVHATPSPPPPPSTTNTNTNTTNNNIQLPHQQHAPPQVQQPGVAASRPSSSTTASSSSQMPAQPLPDSPPGRPEGSGSSSRGAAAAQKQALKDERRQQKQQLLPVHESSSPALKDERRQQKQQLLPVHESSSPRAQRDSRRSSSSAFARRPAPPPPPVLQQQLQQQQQGGCDNPFLVPQQQQGGYENPFLASPPSGLPPTGRPLGHSRSRSSSSGVLNALGATSSGLPKGGVDKGAQGAPLFADPSSSCKDALCVEVRLPPMHPLKDFQEPKLLATGQGNLFSLPCTPSHVMLNWADTQGHLGLPQSIIHAAMEDTDSTPCAAVPMPDPACEKATAVLVDELSSTMWTGHKKGRVCRWSIGKSFGARCEQVWSAHRDHKVRSMALTPWGELWTGSTYGTIRVWACSNLSMTGSTYGTIRVWACSNLSMTAARSPAKVCDVQRPSGVRPHSELFGMACSSSGRILWSVGRNVILLWDTYTAANLAANLGALRLSGEGPVGMDPEARLLWIDPAKGLDPSTLQRSFRMRPAPKGTPNDEDSSGEEDEEGSDMMKGDRAIAWQAKLTKGVGSVSKFAARMGKRTTALATSVPHRFSRHVRSRSNEAAALFEGGVDLLADGREASSNGMPRWGDVLRFNGLLADGREASSNGMPRWGDVLRFNGLLADGREASSNGMPRPDDSSQGRSKTAALLPSMDGHLILAFKSGIVERYTELGRRVWSVRATATQVRLHSAQLVGPLLWLGCSDGFLLLLEARTGKPAMNWRAHMYPVKSLAVMGTTVYSLAKDGSIRGWPAVQPSPAAHIDAWKEGCCNSLSHHSLRVVEGCRNSLRRHSLRVVVGSWNVNVTRPSQRSMYEWLGCHAADGADIVCVGLQEVEVGAGSVATDTMRSVLNRSALERGNANAQWWADQLLAALGGSELFSRVALRQMSGIVMVTFCRCGLVPHVGEVATSSVACGIMGVAGNKGAAAVSLSLYRRRLIFLSSHFAAHLDKVEERNADYAKIVRCLRFENTSATLPAKVSALGMPPTGFSEDDPWALEGADAVQQIAPLSAGNSAESHGPGLRDADAVIWVGDFNYRLAASYEWAVSQAEAGAYSELLAVDQLRYEMSRGTIFHGMSEGPLLFPPTYKFDKGVPGTEMRPLPYDSSDKKRVPAWTDRVFWRGSLPPVPVTAVPSSHEEDASMSLLQDGANTYASTGLGSLATSSGSGLLPGASRRRSSGTNTLGSLAYGAAMNVCDSDHKPVWCKLQLQLPAHVQQQKRRVSEQLLAHVQQQKRRVSEQILHTMWRETLPRSPPQLELHVESSQPEMSHTQVSEDMPTLVLKRDEVEEVVLGNPGPVPVFMTMVGGGKRLPLWLEVQPVFCLVLPHSCARISLPAAVWQQHGWFAHSTLLCLLPHATAAVHASRCQLLRGSNMAGLLTPPCCVSCPMPLQVQPVSCLVPPHSCVQPVSCLVPPRSCARISLQAAAPDGTTQVLGGAAALRSQKRFLPPQQSSETGDLFKRLMRESSFEQRDIFVMGKRHKQPRLTAYYATDLERGTFTYSGLLNIPSPFTPFLEHLKSSVQECVKEEFDSVLLNYYRDGSDTVGWHADNEKLYGDTPTIASLSFGSARDFILRKIEDNSDKYKFTLGPGDLLVMKGKTQQQWQHTVPRRSPPQAIGPRINLTFSMQDKCFPASQLCELWKLPCLHTSAEPIQPRTAPEPTTSKKKPHSQQSLLDPHAWKHKLRKLEQDRVHEQAELLQRAEVEQQAKQQQQQQQAVFSDQEQNQQQQAQQQQQQQDVPDVPSPSSSVDSR</sequence>
<feature type="compositionally biased region" description="Pro residues" evidence="3">
    <location>
        <begin position="357"/>
        <end position="370"/>
    </location>
</feature>
<protein>
    <recommendedName>
        <fullName evidence="4">Fe2OG dioxygenase domain-containing protein</fullName>
    </recommendedName>
</protein>
<comment type="similarity">
    <text evidence="2">Belongs to the inositol polyphosphate 5-phosphatase family.</text>
</comment>
<feature type="compositionally biased region" description="Pro residues" evidence="3">
    <location>
        <begin position="318"/>
        <end position="331"/>
    </location>
</feature>
<feature type="compositionally biased region" description="Low complexity" evidence="3">
    <location>
        <begin position="371"/>
        <end position="392"/>
    </location>
</feature>
<dbReference type="GO" id="GO:0004439">
    <property type="term" value="F:phosphatidylinositol-4,5-bisphosphate 5-phosphatase activity"/>
    <property type="evidence" value="ECO:0007669"/>
    <property type="project" value="TreeGrafter"/>
</dbReference>
<dbReference type="Gene3D" id="2.60.120.590">
    <property type="entry name" value="Alpha-ketoglutarate-dependent dioxygenase AlkB-like"/>
    <property type="match status" value="1"/>
</dbReference>
<dbReference type="SUPFAM" id="SSF56219">
    <property type="entry name" value="DNase I-like"/>
    <property type="match status" value="1"/>
</dbReference>
<dbReference type="InterPro" id="IPR046985">
    <property type="entry name" value="IP5"/>
</dbReference>
<feature type="region of interest" description="Disordered" evidence="3">
    <location>
        <begin position="1107"/>
        <end position="1126"/>
    </location>
</feature>
<evidence type="ECO:0000256" key="3">
    <source>
        <dbReference type="SAM" id="MobiDB-lite"/>
    </source>
</evidence>
<evidence type="ECO:0000259" key="4">
    <source>
        <dbReference type="PROSITE" id="PS51471"/>
    </source>
</evidence>
<feature type="compositionally biased region" description="Acidic residues" evidence="3">
    <location>
        <begin position="976"/>
        <end position="989"/>
    </location>
</feature>
<dbReference type="Gene3D" id="3.60.10.10">
    <property type="entry name" value="Endonuclease/exonuclease/phosphatase"/>
    <property type="match status" value="1"/>
</dbReference>
<dbReference type="SMART" id="SM00320">
    <property type="entry name" value="WD40"/>
    <property type="match status" value="3"/>
</dbReference>
<feature type="domain" description="Fe2OG dioxygenase" evidence="4">
    <location>
        <begin position="2006"/>
        <end position="2106"/>
    </location>
</feature>
<proteinExistence type="inferred from homology"/>
<name>C8XTB3_9CHLO</name>
<feature type="compositionally biased region" description="Low complexity" evidence="3">
    <location>
        <begin position="407"/>
        <end position="426"/>
    </location>
</feature>
<reference evidence="5" key="1">
    <citation type="journal article" date="2011" name="Mol. Biol. Rep.">
        <title>Molecular cloning and characterization of a trehalose-6-phosphate synthase/phosphatase from Dunaliella viridis.</title>
        <authorList>
            <person name="Zhang N."/>
            <person name="Wang F."/>
            <person name="Meng X."/>
            <person name="Luo S."/>
            <person name="Li Q."/>
            <person name="Dong H."/>
            <person name="Xu Z."/>
            <person name="Song R."/>
        </authorList>
    </citation>
    <scope>NUCLEOTIDE SEQUENCE</scope>
    <source>
        <strain evidence="5">SHU</strain>
    </source>
</reference>
<feature type="compositionally biased region" description="Low complexity" evidence="3">
    <location>
        <begin position="72"/>
        <end position="98"/>
    </location>
</feature>
<dbReference type="SUPFAM" id="SSF50978">
    <property type="entry name" value="WD40 repeat-like"/>
    <property type="match status" value="1"/>
</dbReference>
<feature type="region of interest" description="Disordered" evidence="3">
    <location>
        <begin position="146"/>
        <end position="180"/>
    </location>
</feature>
<dbReference type="PANTHER" id="PTHR11200">
    <property type="entry name" value="INOSITOL 5-PHOSPHATASE"/>
    <property type="match status" value="1"/>
</dbReference>
<evidence type="ECO:0000313" key="5">
    <source>
        <dbReference type="EMBL" id="ACH87585.1"/>
    </source>
</evidence>
<feature type="region of interest" description="Disordered" evidence="3">
    <location>
        <begin position="960"/>
        <end position="992"/>
    </location>
</feature>
<feature type="compositionally biased region" description="Low complexity" evidence="3">
    <location>
        <begin position="2184"/>
        <end position="2229"/>
    </location>
</feature>
<dbReference type="PROSITE" id="PS51471">
    <property type="entry name" value="FE2OG_OXY"/>
    <property type="match status" value="1"/>
</dbReference>